<keyword evidence="3" id="KW-0378">Hydrolase</keyword>
<sequence>MKSRKFIKLVVGSLTGGALILSGLALQNVVTPTASQNQTNTVQAQGTASEFEETIMKAVEKAKDSVVSIQNYQKESQQNNLYGYGTGGENQVDLEDPSASQKLAGEGSGVIYKIDGDTAYLVTNNHVVENADSLKVKLADGTTEDGELVGRDAVSDLAVVKISSKNVKSAIKFADSDATKVGSIAIAIGSPLGSKFSNSVTQGIISGQSRIVPMDLNKDGQADIETTLIQTSAAINPGNSGGALLNKDGDLVGINSSKFSNVDVEGMGFAIPSKEVQRVIAQLEKDGKVTRPFIGISQNDLANITSRSKTEILKLKSDQTDGVVVTDTVKGSPAETAGLKKYDVITKIGDKEIKNILELRRELYAYNVGDKVELTVLREGKETKVQVTLGAQPEQQSTNNLQQYQQGQQGQGQEQENGQEGQTPRLPFPGQR</sequence>
<feature type="compositionally biased region" description="Low complexity" evidence="5">
    <location>
        <begin position="394"/>
        <end position="422"/>
    </location>
</feature>
<dbReference type="Pfam" id="PF13365">
    <property type="entry name" value="Trypsin_2"/>
    <property type="match status" value="1"/>
</dbReference>
<protein>
    <submittedName>
        <fullName evidence="8">Serine protease do-like protein</fullName>
    </submittedName>
</protein>
<evidence type="ECO:0000256" key="4">
    <source>
        <dbReference type="ARBA" id="ARBA00022825"/>
    </source>
</evidence>
<keyword evidence="9" id="KW-1185">Reference proteome</keyword>
<name>W1Q209_ABIDE</name>
<dbReference type="Gene3D" id="2.40.10.10">
    <property type="entry name" value="Trypsin-like serine proteases"/>
    <property type="match status" value="2"/>
</dbReference>
<feature type="region of interest" description="Disordered" evidence="5">
    <location>
        <begin position="391"/>
        <end position="432"/>
    </location>
</feature>
<dbReference type="SUPFAM" id="SSF50494">
    <property type="entry name" value="Trypsin-like serine proteases"/>
    <property type="match status" value="1"/>
</dbReference>
<evidence type="ECO:0000259" key="7">
    <source>
        <dbReference type="PROSITE" id="PS50106"/>
    </source>
</evidence>
<keyword evidence="4" id="KW-0720">Serine protease</keyword>
<evidence type="ECO:0000256" key="3">
    <source>
        <dbReference type="ARBA" id="ARBA00022801"/>
    </source>
</evidence>
<feature type="domain" description="PDZ" evidence="7">
    <location>
        <begin position="280"/>
        <end position="380"/>
    </location>
</feature>
<evidence type="ECO:0000313" key="9">
    <source>
        <dbReference type="Proteomes" id="UP000019050"/>
    </source>
</evidence>
<dbReference type="GO" id="GO:0006508">
    <property type="term" value="P:proteolysis"/>
    <property type="evidence" value="ECO:0007669"/>
    <property type="project" value="UniProtKB-KW"/>
</dbReference>
<organism evidence="8 9">
    <name type="scientific">Abiotrophia defectiva ATCC 49176</name>
    <dbReference type="NCBI Taxonomy" id="592010"/>
    <lineage>
        <taxon>Bacteria</taxon>
        <taxon>Bacillati</taxon>
        <taxon>Bacillota</taxon>
        <taxon>Bacilli</taxon>
        <taxon>Lactobacillales</taxon>
        <taxon>Aerococcaceae</taxon>
        <taxon>Abiotrophia</taxon>
    </lineage>
</organism>
<comment type="similarity">
    <text evidence="1">Belongs to the peptidase S1C family.</text>
</comment>
<evidence type="ECO:0000313" key="8">
    <source>
        <dbReference type="EMBL" id="ESK65067.1"/>
    </source>
</evidence>
<dbReference type="PRINTS" id="PR00834">
    <property type="entry name" value="PROTEASES2C"/>
</dbReference>
<dbReference type="RefSeq" id="WP_023392250.1">
    <property type="nucleotide sequence ID" value="NZ_KI535341.1"/>
</dbReference>
<dbReference type="OrthoDB" id="9758917at2"/>
<dbReference type="InterPro" id="IPR001478">
    <property type="entry name" value="PDZ"/>
</dbReference>
<reference evidence="8" key="1">
    <citation type="submission" date="2013-06" db="EMBL/GenBank/DDBJ databases">
        <authorList>
            <person name="Weinstock G."/>
            <person name="Sodergren E."/>
            <person name="Clifton S."/>
            <person name="Fulton L."/>
            <person name="Fulton B."/>
            <person name="Courtney L."/>
            <person name="Fronick C."/>
            <person name="Harrison M."/>
            <person name="Strong C."/>
            <person name="Farmer C."/>
            <person name="Delahaunty K."/>
            <person name="Markovic C."/>
            <person name="Hall O."/>
            <person name="Minx P."/>
            <person name="Tomlinson C."/>
            <person name="Mitreva M."/>
            <person name="Nelson J."/>
            <person name="Hou S."/>
            <person name="Wollam A."/>
            <person name="Pepin K.H."/>
            <person name="Johnson M."/>
            <person name="Bhonagiri V."/>
            <person name="Nash W.E."/>
            <person name="Warren W."/>
            <person name="Chinwalla A."/>
            <person name="Mardis E.R."/>
            <person name="Wilson R.K."/>
        </authorList>
    </citation>
    <scope>NUCLEOTIDE SEQUENCE [LARGE SCALE GENOMIC DNA]</scope>
    <source>
        <strain evidence="8">ATCC 49176</strain>
    </source>
</reference>
<dbReference type="InterPro" id="IPR009003">
    <property type="entry name" value="Peptidase_S1_PA"/>
</dbReference>
<proteinExistence type="inferred from homology"/>
<dbReference type="InterPro" id="IPR051201">
    <property type="entry name" value="Chloro_Bact_Ser_Proteases"/>
</dbReference>
<dbReference type="InterPro" id="IPR001940">
    <property type="entry name" value="Peptidase_S1C"/>
</dbReference>
<dbReference type="Gene3D" id="2.30.42.10">
    <property type="match status" value="1"/>
</dbReference>
<comment type="caution">
    <text evidence="8">The sequence shown here is derived from an EMBL/GenBank/DDBJ whole genome shotgun (WGS) entry which is preliminary data.</text>
</comment>
<dbReference type="GO" id="GO:0004252">
    <property type="term" value="F:serine-type endopeptidase activity"/>
    <property type="evidence" value="ECO:0007669"/>
    <property type="project" value="InterPro"/>
</dbReference>
<dbReference type="EMBL" id="ACIN03000014">
    <property type="protein sequence ID" value="ESK65067.1"/>
    <property type="molecule type" value="Genomic_DNA"/>
</dbReference>
<evidence type="ECO:0000256" key="1">
    <source>
        <dbReference type="ARBA" id="ARBA00010541"/>
    </source>
</evidence>
<feature type="chain" id="PRO_5038915029" evidence="6">
    <location>
        <begin position="28"/>
        <end position="432"/>
    </location>
</feature>
<dbReference type="GeneID" id="84817177"/>
<dbReference type="PANTHER" id="PTHR43343:SF3">
    <property type="entry name" value="PROTEASE DO-LIKE 8, CHLOROPLASTIC"/>
    <property type="match status" value="1"/>
</dbReference>
<dbReference type="Proteomes" id="UP000019050">
    <property type="component" value="Unassembled WGS sequence"/>
</dbReference>
<dbReference type="STRING" id="592010.GCWU000182_001610"/>
<dbReference type="SMART" id="SM00228">
    <property type="entry name" value="PDZ"/>
    <property type="match status" value="1"/>
</dbReference>
<dbReference type="InterPro" id="IPR036034">
    <property type="entry name" value="PDZ_sf"/>
</dbReference>
<dbReference type="InterPro" id="IPR043504">
    <property type="entry name" value="Peptidase_S1_PA_chymotrypsin"/>
</dbReference>
<dbReference type="HOGENOM" id="CLU_020120_0_2_9"/>
<accession>W1Q209</accession>
<dbReference type="PROSITE" id="PS50106">
    <property type="entry name" value="PDZ"/>
    <property type="match status" value="1"/>
</dbReference>
<evidence type="ECO:0000256" key="5">
    <source>
        <dbReference type="SAM" id="MobiDB-lite"/>
    </source>
</evidence>
<feature type="signal peptide" evidence="6">
    <location>
        <begin position="1"/>
        <end position="27"/>
    </location>
</feature>
<evidence type="ECO:0000256" key="2">
    <source>
        <dbReference type="ARBA" id="ARBA00022670"/>
    </source>
</evidence>
<dbReference type="SUPFAM" id="SSF50156">
    <property type="entry name" value="PDZ domain-like"/>
    <property type="match status" value="1"/>
</dbReference>
<dbReference type="eggNOG" id="COG0265">
    <property type="taxonomic scope" value="Bacteria"/>
</dbReference>
<dbReference type="Pfam" id="PF13180">
    <property type="entry name" value="PDZ_2"/>
    <property type="match status" value="1"/>
</dbReference>
<dbReference type="PANTHER" id="PTHR43343">
    <property type="entry name" value="PEPTIDASE S12"/>
    <property type="match status" value="1"/>
</dbReference>
<keyword evidence="2" id="KW-0645">Protease</keyword>
<keyword evidence="6" id="KW-0732">Signal</keyword>
<gene>
    <name evidence="8" type="ORF">GCWU000182_001610</name>
</gene>
<dbReference type="AlphaFoldDB" id="W1Q209"/>
<evidence type="ECO:0000256" key="6">
    <source>
        <dbReference type="SAM" id="SignalP"/>
    </source>
</evidence>